<dbReference type="GO" id="GO:0005524">
    <property type="term" value="F:ATP binding"/>
    <property type="evidence" value="ECO:0007669"/>
    <property type="project" value="UniProtKB-UniRule"/>
</dbReference>
<evidence type="ECO:0000256" key="9">
    <source>
        <dbReference type="ARBA" id="ARBA00052133"/>
    </source>
</evidence>
<keyword evidence="16" id="KW-0347">Helicase</keyword>
<dbReference type="FunFam" id="3.40.50.11040:FF:000002">
    <property type="entry name" value="RNA cytidine acetyltransferase"/>
    <property type="match status" value="1"/>
</dbReference>
<keyword evidence="16" id="KW-0378">Hydrolase</keyword>
<evidence type="ECO:0000256" key="10">
    <source>
        <dbReference type="ARBA" id="ARBA00068357"/>
    </source>
</evidence>
<evidence type="ECO:0000313" key="17">
    <source>
        <dbReference type="Proteomes" id="UP000536275"/>
    </source>
</evidence>
<feature type="domain" description="TmcA/NAT10 N-terminal" evidence="13">
    <location>
        <begin position="10"/>
        <end position="202"/>
    </location>
</feature>
<keyword evidence="6 11" id="KW-0067">ATP-binding</keyword>
<evidence type="ECO:0000256" key="1">
    <source>
        <dbReference type="ARBA" id="ARBA00004604"/>
    </source>
</evidence>
<evidence type="ECO:0000259" key="15">
    <source>
        <dbReference type="Pfam" id="PF13725"/>
    </source>
</evidence>
<organism evidence="16 17">
    <name type="scientific">Candida albicans</name>
    <name type="common">Yeast</name>
    <dbReference type="NCBI Taxonomy" id="5476"/>
    <lineage>
        <taxon>Eukaryota</taxon>
        <taxon>Fungi</taxon>
        <taxon>Dikarya</taxon>
        <taxon>Ascomycota</taxon>
        <taxon>Saccharomycotina</taxon>
        <taxon>Pichiomycetes</taxon>
        <taxon>Debaryomycetaceae</taxon>
        <taxon>Candida/Lodderomyces clade</taxon>
        <taxon>Candida</taxon>
    </lineage>
</organism>
<dbReference type="GO" id="GO:0004386">
    <property type="term" value="F:helicase activity"/>
    <property type="evidence" value="ECO:0007669"/>
    <property type="project" value="UniProtKB-KW"/>
</dbReference>
<evidence type="ECO:0000259" key="13">
    <source>
        <dbReference type="Pfam" id="PF08351"/>
    </source>
</evidence>
<dbReference type="InterPro" id="IPR032672">
    <property type="entry name" value="TmcA/NAT10/Kre33"/>
</dbReference>
<dbReference type="GO" id="GO:1990883">
    <property type="term" value="F:18S rRNA cytidine N-acetyltransferase activity"/>
    <property type="evidence" value="ECO:0007669"/>
    <property type="project" value="TreeGrafter"/>
</dbReference>
<comment type="catalytic activity">
    <reaction evidence="9 11">
        <text>a cytidine in 18S rRNA + acetyl-CoA + ATP + H2O = an N(4)-acetylcytidine in 18S rRNA + ADP + phosphate + CoA + H(+)</text>
        <dbReference type="Rhea" id="RHEA:51424"/>
        <dbReference type="Rhea" id="RHEA-COMP:13575"/>
        <dbReference type="Rhea" id="RHEA-COMP:13576"/>
        <dbReference type="ChEBI" id="CHEBI:15377"/>
        <dbReference type="ChEBI" id="CHEBI:15378"/>
        <dbReference type="ChEBI" id="CHEBI:30616"/>
        <dbReference type="ChEBI" id="CHEBI:43474"/>
        <dbReference type="ChEBI" id="CHEBI:57287"/>
        <dbReference type="ChEBI" id="CHEBI:57288"/>
        <dbReference type="ChEBI" id="CHEBI:74900"/>
        <dbReference type="ChEBI" id="CHEBI:82748"/>
        <dbReference type="ChEBI" id="CHEBI:456216"/>
    </reaction>
</comment>
<feature type="domain" description="TcmA/NAT10 helicase" evidence="12">
    <location>
        <begin position="281"/>
        <end position="477"/>
    </location>
</feature>
<evidence type="ECO:0000256" key="3">
    <source>
        <dbReference type="ARBA" id="ARBA00022679"/>
    </source>
</evidence>
<feature type="binding site" evidence="11">
    <location>
        <begin position="628"/>
        <end position="634"/>
    </location>
    <ligand>
        <name>acetyl-CoA</name>
        <dbReference type="ChEBI" id="CHEBI:57288"/>
    </ligand>
</feature>
<dbReference type="Pfam" id="PF13718">
    <property type="entry name" value="GNAT_acetyltr_2"/>
    <property type="match status" value="1"/>
</dbReference>
<dbReference type="FunFam" id="3.40.50.300:FF:002218">
    <property type="entry name" value="tRNA(Met) cytidine acetyltransferase TmcA"/>
    <property type="match status" value="1"/>
</dbReference>
<keyword evidence="7 11" id="KW-0539">Nucleus</keyword>
<dbReference type="EMBL" id="JABWAD010000055">
    <property type="protein sequence ID" value="KAF6066948.1"/>
    <property type="molecule type" value="Genomic_DNA"/>
</dbReference>
<proteinExistence type="inferred from homology"/>
<dbReference type="InterPro" id="IPR000182">
    <property type="entry name" value="GNAT_dom"/>
</dbReference>
<evidence type="ECO:0000256" key="7">
    <source>
        <dbReference type="ARBA" id="ARBA00023242"/>
    </source>
</evidence>
<dbReference type="InterPro" id="IPR027992">
    <property type="entry name" value="tRNA_bind_dom"/>
</dbReference>
<dbReference type="Gene3D" id="3.40.630.30">
    <property type="match status" value="1"/>
</dbReference>
<evidence type="ECO:0000256" key="5">
    <source>
        <dbReference type="ARBA" id="ARBA00022741"/>
    </source>
</evidence>
<dbReference type="PANTHER" id="PTHR10925:SF5">
    <property type="entry name" value="RNA CYTIDINE ACETYLTRANSFERASE"/>
    <property type="match status" value="1"/>
</dbReference>
<dbReference type="GO" id="GO:0030686">
    <property type="term" value="C:90S preribosome"/>
    <property type="evidence" value="ECO:0007669"/>
    <property type="project" value="TreeGrafter"/>
</dbReference>
<feature type="domain" description="N-acetyltransferase" evidence="14">
    <location>
        <begin position="520"/>
        <end position="708"/>
    </location>
</feature>
<keyword evidence="8 11" id="KW-0012">Acyltransferase</keyword>
<keyword evidence="3 11" id="KW-0808">Transferase</keyword>
<dbReference type="PANTHER" id="PTHR10925">
    <property type="entry name" value="N-ACETYLTRANSFERASE 10"/>
    <property type="match status" value="1"/>
</dbReference>
<sequence length="983" mass="110824">MGKKAIDARIPALIRNGVQEKQRSFFIIVGDKARNQLPNLHYLMMSADLKMNKSVLWAYKKKLLGFTSHRQKREAKIKKDIKRGIREVNEQDPFEAFISNQHIRYVYYKETEKILGNTYGMCILQDFEAITPNLLARTIETVEGGGLVVILLKNMTSLKQLYTMSMDIHSRYRTEAHDDVVARFNERFLLSLGSCENCLVVDDELNVLPISGGKHVKPLPPKDDDELTPNAKELKELKESLADVQPAGSLVALSKTINQAQAILTFIDVISEKTLRNTVTLTAGRGRGKSAALGIAIAAAISHGYSNIFVTSPSPENLKTLFEFIFKGFDALGYTEIWIMTLFIDVKREHRQTIQYISPNDSHVLGQAELLIIDEAAAIPLPIVKKLMGPYLIFMASTINGYEGTGRSLSLKLIQQLRTQSNNATPSETTVVSRDKKSNEITGALTRTLKEVVLDEPIRYAPGDPVEKWLNKLLCLDVSLSKNAKFATKGTPHPSQCQLFYVNRDTLFSYHPVSEAFLQKMMALYVASHYKNSPNDLQLMSDAPAHQLFVLLPPIEAGDNRVPDPLCVIQLALEGEISKESVRKSLSRGQRAGGDLIPWLISQQFQDEEFASLSGARVVRIATNPEYSGMGYGSRAMELLRDYYSGKFTDISESTELNDHTITRVTDSELANASLKDEIKLRDVKTLPPLLLKLSEKAPYYLHYLGKAGFTPCLPGREDKWLHEFSKDFHKRFLSLLSYEFKKFQASQALSIIEAAEQGEGDETTSQKLTKEQLDSLLSPFDLKRLDSYANNLLDYHVIVDMLPLISQLFFSKKTGQDISLSSVQSAILLAIGLQHKDMDQIAKELNLPTNQAMAMFAKIIRKFSTYFRKVLSKAIEESMPDLEDENVDAMNGKETEQIDYKAIEQKLQDDLEEAGDEAIKEMREKQRELINALNLDKYAIAEDAEWDEKSMDKATKEKVMLLVLRVGKGNLKKMLMIFMRKK</sequence>
<reference evidence="16 17" key="1">
    <citation type="submission" date="2020-03" db="EMBL/GenBank/DDBJ databases">
        <title>FDA dAtabase for Regulatory Grade micrObial Sequences (FDA-ARGOS): Supporting development and validation of Infectious Disease Dx tests.</title>
        <authorList>
            <person name="Campos J."/>
            <person name="Goldberg B."/>
            <person name="Tallon L."/>
            <person name="Sadzewicz L."/>
            <person name="Vavikolanu K."/>
            <person name="Mehta A."/>
            <person name="Aluvathingal J."/>
            <person name="Nadendla S."/>
            <person name="Nandy P."/>
            <person name="Geyer C."/>
            <person name="Yan Y."/>
            <person name="Sichtig H."/>
        </authorList>
    </citation>
    <scope>NUCLEOTIDE SEQUENCE [LARGE SCALE GENOMIC DNA]</scope>
    <source>
        <strain evidence="16 17">FDAARGOS_656</strain>
    </source>
</reference>
<dbReference type="InterPro" id="IPR007807">
    <property type="entry name" value="TcmA/NAT10_helicase"/>
</dbReference>
<dbReference type="AlphaFoldDB" id="A0A8H6BX18"/>
<feature type="binding site" evidence="11">
    <location>
        <position position="459"/>
    </location>
    <ligand>
        <name>ATP</name>
        <dbReference type="ChEBI" id="CHEBI:30616"/>
    </ligand>
</feature>
<evidence type="ECO:0000259" key="12">
    <source>
        <dbReference type="Pfam" id="PF05127"/>
    </source>
</evidence>
<dbReference type="GO" id="GO:0000049">
    <property type="term" value="F:tRNA binding"/>
    <property type="evidence" value="ECO:0007669"/>
    <property type="project" value="TreeGrafter"/>
</dbReference>
<evidence type="ECO:0000256" key="8">
    <source>
        <dbReference type="ARBA" id="ARBA00023315"/>
    </source>
</evidence>
<dbReference type="GO" id="GO:0051391">
    <property type="term" value="P:tRNA acetylation"/>
    <property type="evidence" value="ECO:0007669"/>
    <property type="project" value="UniProtKB-UniRule"/>
</dbReference>
<comment type="catalytic activity">
    <reaction evidence="11">
        <text>a cytidine in tRNA + acetyl-CoA + ATP + H2O = an N(4)-acetylcytidine in tRNA + ADP + phosphate + CoA + H(+)</text>
        <dbReference type="Rhea" id="RHEA:53876"/>
        <dbReference type="Rhea" id="RHEA-COMP:13670"/>
        <dbReference type="Rhea" id="RHEA-COMP:13671"/>
        <dbReference type="ChEBI" id="CHEBI:15377"/>
        <dbReference type="ChEBI" id="CHEBI:15378"/>
        <dbReference type="ChEBI" id="CHEBI:30616"/>
        <dbReference type="ChEBI" id="CHEBI:43474"/>
        <dbReference type="ChEBI" id="CHEBI:57287"/>
        <dbReference type="ChEBI" id="CHEBI:57288"/>
        <dbReference type="ChEBI" id="CHEBI:74900"/>
        <dbReference type="ChEBI" id="CHEBI:82748"/>
        <dbReference type="ChEBI" id="CHEBI:456216"/>
    </reaction>
</comment>
<dbReference type="GO" id="GO:0005730">
    <property type="term" value="C:nucleolus"/>
    <property type="evidence" value="ECO:0007669"/>
    <property type="project" value="UniProtKB-SubCell"/>
</dbReference>
<comment type="function">
    <text evidence="11">RNA cytidine acetyltransferase with specificity toward both 18S rRNA and tRNAs. Catalyzes the formation of N(4)-acetylcytidine (ac4C) in 18S rRNA. Required for early nucleolar cleavages of precursor rRNA at sites A0, A1 and A2 during 18S rRNA synthesis. Catalyzes the formation of ac4C in serine and leucine tRNAs. Requires the tRNA-binding adapter protein TAN1 for full tRNA acetyltransferase activity but not for 18S rRNA acetylation.</text>
</comment>
<evidence type="ECO:0000256" key="2">
    <source>
        <dbReference type="ARBA" id="ARBA00022552"/>
    </source>
</evidence>
<keyword evidence="5 11" id="KW-0547">Nucleotide-binding</keyword>
<feature type="binding site" evidence="11">
    <location>
        <position position="707"/>
    </location>
    <ligand>
        <name>acetyl-CoA</name>
        <dbReference type="ChEBI" id="CHEBI:57288"/>
    </ligand>
</feature>
<dbReference type="Gene3D" id="3.40.50.11040">
    <property type="match status" value="1"/>
</dbReference>
<keyword evidence="4 11" id="KW-0819">tRNA processing</keyword>
<dbReference type="Pfam" id="PF08351">
    <property type="entry name" value="TmcA_N"/>
    <property type="match status" value="1"/>
</dbReference>
<accession>A0A8H6BX18</accession>
<comment type="similarity">
    <text evidence="11">Belongs to the RNA cytidine acetyltransferase family. NAT10 subfamily.</text>
</comment>
<evidence type="ECO:0000313" key="16">
    <source>
        <dbReference type="EMBL" id="KAF6066948.1"/>
    </source>
</evidence>
<name>A0A8H6BX18_CANAX</name>
<evidence type="ECO:0000256" key="6">
    <source>
        <dbReference type="ARBA" id="ARBA00022840"/>
    </source>
</evidence>
<evidence type="ECO:0000259" key="14">
    <source>
        <dbReference type="Pfam" id="PF13718"/>
    </source>
</evidence>
<dbReference type="Gene3D" id="3.40.50.300">
    <property type="entry name" value="P-loop containing nucleotide triphosphate hydrolases"/>
    <property type="match status" value="1"/>
</dbReference>
<keyword evidence="2 11" id="KW-0698">rRNA processing</keyword>
<dbReference type="GO" id="GO:1904812">
    <property type="term" value="P:rRNA acetylation involved in maturation of SSU-rRNA"/>
    <property type="evidence" value="ECO:0007669"/>
    <property type="project" value="InterPro"/>
</dbReference>
<protein>
    <recommendedName>
        <fullName evidence="10 11">RNA cytidine acetyltransferase</fullName>
        <ecNumber evidence="11">2.3.1.-</ecNumber>
    </recommendedName>
    <alternativeName>
        <fullName evidence="11">18S rRNA cytosine acetyltransferase</fullName>
    </alternativeName>
</protein>
<dbReference type="InterPro" id="IPR027417">
    <property type="entry name" value="P-loop_NTPase"/>
</dbReference>
<evidence type="ECO:0000256" key="11">
    <source>
        <dbReference type="HAMAP-Rule" id="MF_03211"/>
    </source>
</evidence>
<feature type="binding site" evidence="11">
    <location>
        <begin position="286"/>
        <end position="295"/>
    </location>
    <ligand>
        <name>ATP</name>
        <dbReference type="ChEBI" id="CHEBI:30616"/>
    </ligand>
</feature>
<dbReference type="EC" id="2.3.1.-" evidence="11"/>
<evidence type="ECO:0000256" key="4">
    <source>
        <dbReference type="ARBA" id="ARBA00022694"/>
    </source>
</evidence>
<dbReference type="HAMAP" id="MF_03211">
    <property type="entry name" value="RNA_acetyltr_Nat10"/>
    <property type="match status" value="1"/>
</dbReference>
<dbReference type="Pfam" id="PF13725">
    <property type="entry name" value="tRNA_bind_2"/>
    <property type="match status" value="1"/>
</dbReference>
<feature type="binding site" evidence="11">
    <location>
        <begin position="621"/>
        <end position="623"/>
    </location>
    <ligand>
        <name>acetyl-CoA</name>
        <dbReference type="ChEBI" id="CHEBI:57288"/>
    </ligand>
</feature>
<comment type="caution">
    <text evidence="16">The sequence shown here is derived from an EMBL/GenBank/DDBJ whole genome shotgun (WGS) entry which is preliminary data.</text>
</comment>
<gene>
    <name evidence="11" type="primary">NAT10</name>
    <name evidence="16" type="ORF">FOB64_004395</name>
</gene>
<dbReference type="Proteomes" id="UP000536275">
    <property type="component" value="Unassembled WGS sequence"/>
</dbReference>
<dbReference type="SUPFAM" id="SSF52540">
    <property type="entry name" value="P-loop containing nucleoside triphosphate hydrolases"/>
    <property type="match status" value="1"/>
</dbReference>
<comment type="subunit">
    <text evidence="11">Interacts with TAN1.</text>
</comment>
<feature type="domain" description="Possible tRNA binding" evidence="15">
    <location>
        <begin position="721"/>
        <end position="950"/>
    </location>
</feature>
<dbReference type="InterPro" id="IPR033688">
    <property type="entry name" value="NAT10"/>
</dbReference>
<dbReference type="InterPro" id="IPR013562">
    <property type="entry name" value="TmcA/NAT10_N"/>
</dbReference>
<comment type="subcellular location">
    <subcellularLocation>
        <location evidence="1 11">Nucleus</location>
        <location evidence="1 11">Nucleolus</location>
    </subcellularLocation>
</comment>
<dbReference type="Pfam" id="PF05127">
    <property type="entry name" value="NAT10_TcmA_helicase"/>
    <property type="match status" value="1"/>
</dbReference>